<dbReference type="EMBL" id="CP109495">
    <property type="protein sequence ID" value="WUX53410.1"/>
    <property type="molecule type" value="Genomic_DNA"/>
</dbReference>
<dbReference type="SUPFAM" id="SSF56601">
    <property type="entry name" value="beta-lactamase/transpeptidase-like"/>
    <property type="match status" value="1"/>
</dbReference>
<feature type="domain" description="Beta-lactamase-related" evidence="2">
    <location>
        <begin position="66"/>
        <end position="414"/>
    </location>
</feature>
<protein>
    <submittedName>
        <fullName evidence="3">Beta-lactamase family protein</fullName>
    </submittedName>
</protein>
<feature type="transmembrane region" description="Helical" evidence="1">
    <location>
        <begin position="21"/>
        <end position="39"/>
    </location>
</feature>
<dbReference type="Gene3D" id="3.40.710.10">
    <property type="entry name" value="DD-peptidase/beta-lactamase superfamily"/>
    <property type="match status" value="1"/>
</dbReference>
<evidence type="ECO:0000313" key="4">
    <source>
        <dbReference type="Proteomes" id="UP001432209"/>
    </source>
</evidence>
<name>A0ABZ2A3X9_STRNV</name>
<dbReference type="Pfam" id="PF00144">
    <property type="entry name" value="Beta-lactamase"/>
    <property type="match status" value="1"/>
</dbReference>
<dbReference type="Proteomes" id="UP001432209">
    <property type="component" value="Chromosome"/>
</dbReference>
<dbReference type="InterPro" id="IPR012338">
    <property type="entry name" value="Beta-lactam/transpept-like"/>
</dbReference>
<dbReference type="PANTHER" id="PTHR46825">
    <property type="entry name" value="D-ALANYL-D-ALANINE-CARBOXYPEPTIDASE/ENDOPEPTIDASE AMPH"/>
    <property type="match status" value="1"/>
</dbReference>
<keyword evidence="1" id="KW-0812">Transmembrane</keyword>
<dbReference type="RefSeq" id="WP_329077014.1">
    <property type="nucleotide sequence ID" value="NZ_CP109495.1"/>
</dbReference>
<sequence length="426" mass="45927">MNTQSKTVVNPRSRTARRPRLPVVTALVTAAVCAVSLGVSAGPAPAHGRDGGGDVAGAALTQKQLRREVTRTLKKAGYVGISVQVRDGQRRTYAVAGEAELGTGRAVSHEAEFRAASVTKTFVSTVVLQLVAEGRLSLDDTVEKWLPGVVAGNGNDGSRVTLRNLLQHTSGVYNYDFTEDTGNTAADFERTRFDHYDPEEAVARAMKHEPDFEPADPNDPEPEWSYSNTGYLLAGMVVEKATGRSWEREVRDRIVRPLGLTQTYAPGDAPGLKGPYTHTYQQFPGSTGWTDTSVRNVSWISSAGELISGERDLDRFLTALQRGRLLPPAQMAELRKTVPASAFYQQVFPGLQYGLGVMRQPLTCGGDRWGHGGDLEGSTIRTAVSQDGQRSVVINASGKKADDESLIAAEAALQALQDRAICGNVM</sequence>
<organism evidence="3 4">
    <name type="scientific">Streptomyces niveus</name>
    <name type="common">Streptomyces spheroides</name>
    <dbReference type="NCBI Taxonomy" id="193462"/>
    <lineage>
        <taxon>Bacteria</taxon>
        <taxon>Bacillati</taxon>
        <taxon>Actinomycetota</taxon>
        <taxon>Actinomycetes</taxon>
        <taxon>Kitasatosporales</taxon>
        <taxon>Streptomycetaceae</taxon>
        <taxon>Streptomyces</taxon>
    </lineage>
</organism>
<keyword evidence="1" id="KW-1133">Transmembrane helix</keyword>
<reference evidence="3" key="1">
    <citation type="submission" date="2022-10" db="EMBL/GenBank/DDBJ databases">
        <title>The complete genomes of actinobacterial strains from the NBC collection.</title>
        <authorList>
            <person name="Joergensen T.S."/>
            <person name="Alvarez Arevalo M."/>
            <person name="Sterndorff E.B."/>
            <person name="Faurdal D."/>
            <person name="Vuksanovic O."/>
            <person name="Mourched A.-S."/>
            <person name="Charusanti P."/>
            <person name="Shaw S."/>
            <person name="Blin K."/>
            <person name="Weber T."/>
        </authorList>
    </citation>
    <scope>NUCLEOTIDE SEQUENCE</scope>
    <source>
        <strain evidence="3">NBC_01432</strain>
    </source>
</reference>
<evidence type="ECO:0000256" key="1">
    <source>
        <dbReference type="SAM" id="Phobius"/>
    </source>
</evidence>
<dbReference type="InterPro" id="IPR001466">
    <property type="entry name" value="Beta-lactam-related"/>
</dbReference>
<keyword evidence="1" id="KW-0472">Membrane</keyword>
<keyword evidence="4" id="KW-1185">Reference proteome</keyword>
<evidence type="ECO:0000313" key="3">
    <source>
        <dbReference type="EMBL" id="WUX53410.1"/>
    </source>
</evidence>
<evidence type="ECO:0000259" key="2">
    <source>
        <dbReference type="Pfam" id="PF00144"/>
    </source>
</evidence>
<dbReference type="PANTHER" id="PTHR46825:SF7">
    <property type="entry name" value="D-ALANYL-D-ALANINE CARBOXYPEPTIDASE"/>
    <property type="match status" value="1"/>
</dbReference>
<proteinExistence type="predicted"/>
<accession>A0ABZ2A3X9</accession>
<gene>
    <name evidence="3" type="ORF">OG442_18695</name>
</gene>
<dbReference type="InterPro" id="IPR050491">
    <property type="entry name" value="AmpC-like"/>
</dbReference>